<comment type="caution">
    <text evidence="1">The sequence shown here is derived from an EMBL/GenBank/DDBJ whole genome shotgun (WGS) entry which is preliminary data.</text>
</comment>
<evidence type="ECO:0000313" key="1">
    <source>
        <dbReference type="EMBL" id="CAH1436194.1"/>
    </source>
</evidence>
<protein>
    <submittedName>
        <fullName evidence="1">Uncharacterized protein</fullName>
    </submittedName>
</protein>
<proteinExistence type="predicted"/>
<name>A0AAU9NEC8_9ASTR</name>
<keyword evidence="2" id="KW-1185">Reference proteome</keyword>
<dbReference type="AlphaFoldDB" id="A0AAU9NEC8"/>
<dbReference type="Proteomes" id="UP001157418">
    <property type="component" value="Unassembled WGS sequence"/>
</dbReference>
<organism evidence="1 2">
    <name type="scientific">Lactuca virosa</name>
    <dbReference type="NCBI Taxonomy" id="75947"/>
    <lineage>
        <taxon>Eukaryota</taxon>
        <taxon>Viridiplantae</taxon>
        <taxon>Streptophyta</taxon>
        <taxon>Embryophyta</taxon>
        <taxon>Tracheophyta</taxon>
        <taxon>Spermatophyta</taxon>
        <taxon>Magnoliopsida</taxon>
        <taxon>eudicotyledons</taxon>
        <taxon>Gunneridae</taxon>
        <taxon>Pentapetalae</taxon>
        <taxon>asterids</taxon>
        <taxon>campanulids</taxon>
        <taxon>Asterales</taxon>
        <taxon>Asteraceae</taxon>
        <taxon>Cichorioideae</taxon>
        <taxon>Cichorieae</taxon>
        <taxon>Lactucinae</taxon>
        <taxon>Lactuca</taxon>
    </lineage>
</organism>
<reference evidence="1 2" key="1">
    <citation type="submission" date="2022-01" db="EMBL/GenBank/DDBJ databases">
        <authorList>
            <person name="Xiong W."/>
            <person name="Schranz E."/>
        </authorList>
    </citation>
    <scope>NUCLEOTIDE SEQUENCE [LARGE SCALE GENOMIC DNA]</scope>
</reference>
<dbReference type="EMBL" id="CAKMRJ010004445">
    <property type="protein sequence ID" value="CAH1436194.1"/>
    <property type="molecule type" value="Genomic_DNA"/>
</dbReference>
<gene>
    <name evidence="1" type="ORF">LVIROSA_LOCUS22581</name>
</gene>
<evidence type="ECO:0000313" key="2">
    <source>
        <dbReference type="Proteomes" id="UP001157418"/>
    </source>
</evidence>
<sequence length="156" mass="17787">MEQVGFLEGIEPFLAKSCNGVQGRFMCMAWRRVFDIQEIVYKELVVEFLATVSFRRKIGALENGNVTFCLGGERRELSLAELAMRTEIYLPIEFHTNSYLEFITGSIHTTDGFKNATYLPTIENGTYHKGCKRFASFEDLKAVLGVLEEKLEDLKV</sequence>
<accession>A0AAU9NEC8</accession>